<feature type="compositionally biased region" description="Polar residues" evidence="1">
    <location>
        <begin position="1"/>
        <end position="15"/>
    </location>
</feature>
<feature type="region of interest" description="Disordered" evidence="1">
    <location>
        <begin position="36"/>
        <end position="81"/>
    </location>
</feature>
<dbReference type="EMBL" id="CM000880">
    <property type="protein sequence ID" value="KQK21170.2"/>
    <property type="molecule type" value="Genomic_DNA"/>
</dbReference>
<sequence length="388" mass="41029">MEDMTSSFLQLSTGGKSRLRRPESICATHLACASNDRGTRTVLGMPTKDSDGATDADGGNTPSNSTGVPTPSSSSVEVEEGERVGVAGAVEHGVDEDAGPVGEDGAAVGGLKPLEPRMEMQVVVLGLELGHGRRHGSVEAGGGDVHRHGAAAEEVERDVLAAVPAADHDHRLAAVRLRRPVPVAVPLPAPEKTPLLHAFNARKPRLREVSRGHHDSIKHLVIHGAAAVNGGDNPLALRRCRRRRRGSGDAGDRGVELDGVGEPELGHEVFNEAVDLAVAREAARVAAVDGPELEVGEAHDLPRADEPERRVDAAVHWRPVIGVGGGGARVVEPLAADVVALLQHRHGVALPPQLARRRQPRQPAAHHAHLLRLRRRRLAGAGDHDERL</sequence>
<dbReference type="AlphaFoldDB" id="A0A0Q3S7Y2"/>
<dbReference type="ExpressionAtlas" id="A0A0Q3S7Y2">
    <property type="expression patterns" value="baseline and differential"/>
</dbReference>
<name>A0A0Q3S7Y2_BRADI</name>
<reference evidence="2 3" key="1">
    <citation type="journal article" date="2010" name="Nature">
        <title>Genome sequencing and analysis of the model grass Brachypodium distachyon.</title>
        <authorList>
            <consortium name="International Brachypodium Initiative"/>
        </authorList>
    </citation>
    <scope>NUCLEOTIDE SEQUENCE [LARGE SCALE GENOMIC DNA]</scope>
    <source>
        <strain evidence="2 3">Bd21</strain>
    </source>
</reference>
<evidence type="ECO:0000256" key="1">
    <source>
        <dbReference type="SAM" id="MobiDB-lite"/>
    </source>
</evidence>
<evidence type="ECO:0000313" key="4">
    <source>
        <dbReference type="Proteomes" id="UP000008810"/>
    </source>
</evidence>
<gene>
    <name evidence="2" type="ORF">BRADI_1g59163v3</name>
</gene>
<reference evidence="3" key="3">
    <citation type="submission" date="2018-08" db="UniProtKB">
        <authorList>
            <consortium name="EnsemblPlants"/>
        </authorList>
    </citation>
    <scope>IDENTIFICATION</scope>
    <source>
        <strain evidence="3">cv. Bd21</strain>
    </source>
</reference>
<evidence type="ECO:0000313" key="2">
    <source>
        <dbReference type="EMBL" id="KQK21170.2"/>
    </source>
</evidence>
<accession>A0A0Q3S7Y2</accession>
<keyword evidence="4" id="KW-1185">Reference proteome</keyword>
<dbReference type="EnsemblPlants" id="KQK21170">
    <property type="protein sequence ID" value="KQK21170"/>
    <property type="gene ID" value="BRADI_1g59163v3"/>
</dbReference>
<dbReference type="InParanoid" id="A0A0Q3S7Y2"/>
<feature type="compositionally biased region" description="Low complexity" evidence="1">
    <location>
        <begin position="65"/>
        <end position="76"/>
    </location>
</feature>
<proteinExistence type="predicted"/>
<organism evidence="2">
    <name type="scientific">Brachypodium distachyon</name>
    <name type="common">Purple false brome</name>
    <name type="synonym">Trachynia distachya</name>
    <dbReference type="NCBI Taxonomy" id="15368"/>
    <lineage>
        <taxon>Eukaryota</taxon>
        <taxon>Viridiplantae</taxon>
        <taxon>Streptophyta</taxon>
        <taxon>Embryophyta</taxon>
        <taxon>Tracheophyta</taxon>
        <taxon>Spermatophyta</taxon>
        <taxon>Magnoliopsida</taxon>
        <taxon>Liliopsida</taxon>
        <taxon>Poales</taxon>
        <taxon>Poaceae</taxon>
        <taxon>BOP clade</taxon>
        <taxon>Pooideae</taxon>
        <taxon>Stipodae</taxon>
        <taxon>Brachypodieae</taxon>
        <taxon>Brachypodium</taxon>
    </lineage>
</organism>
<dbReference type="Proteomes" id="UP000008810">
    <property type="component" value="Chromosome 1"/>
</dbReference>
<feature type="region of interest" description="Disordered" evidence="1">
    <location>
        <begin position="1"/>
        <end position="22"/>
    </location>
</feature>
<dbReference type="Gramene" id="KQK21170">
    <property type="protein sequence ID" value="KQK21170"/>
    <property type="gene ID" value="BRADI_1g59163v3"/>
</dbReference>
<evidence type="ECO:0000313" key="3">
    <source>
        <dbReference type="EnsemblPlants" id="KQK21170"/>
    </source>
</evidence>
<reference evidence="2" key="2">
    <citation type="submission" date="2017-06" db="EMBL/GenBank/DDBJ databases">
        <title>WGS assembly of Brachypodium distachyon.</title>
        <authorList>
            <consortium name="The International Brachypodium Initiative"/>
            <person name="Lucas S."/>
            <person name="Harmon-Smith M."/>
            <person name="Lail K."/>
            <person name="Tice H."/>
            <person name="Grimwood J."/>
            <person name="Bruce D."/>
            <person name="Barry K."/>
            <person name="Shu S."/>
            <person name="Lindquist E."/>
            <person name="Wang M."/>
            <person name="Pitluck S."/>
            <person name="Vogel J.P."/>
            <person name="Garvin D.F."/>
            <person name="Mockler T.C."/>
            <person name="Schmutz J."/>
            <person name="Rokhsar D."/>
            <person name="Bevan M.W."/>
        </authorList>
    </citation>
    <scope>NUCLEOTIDE SEQUENCE</scope>
    <source>
        <strain evidence="2">Bd21</strain>
    </source>
</reference>
<protein>
    <submittedName>
        <fullName evidence="2 3">Uncharacterized protein</fullName>
    </submittedName>
</protein>